<dbReference type="Proteomes" id="UP000646738">
    <property type="component" value="Unassembled WGS sequence"/>
</dbReference>
<feature type="compositionally biased region" description="Basic and acidic residues" evidence="1">
    <location>
        <begin position="23"/>
        <end position="33"/>
    </location>
</feature>
<organism evidence="2 3">
    <name type="scientific">Streptomyces rubradiris</name>
    <name type="common">Streptomyces achromogenes subsp. rubradiris</name>
    <dbReference type="NCBI Taxonomy" id="285531"/>
    <lineage>
        <taxon>Bacteria</taxon>
        <taxon>Bacillati</taxon>
        <taxon>Actinomycetota</taxon>
        <taxon>Actinomycetes</taxon>
        <taxon>Kitasatosporales</taxon>
        <taxon>Streptomycetaceae</taxon>
        <taxon>Streptomyces</taxon>
    </lineage>
</organism>
<feature type="region of interest" description="Disordered" evidence="1">
    <location>
        <begin position="1"/>
        <end position="47"/>
    </location>
</feature>
<comment type="caution">
    <text evidence="2">The sequence shown here is derived from an EMBL/GenBank/DDBJ whole genome shotgun (WGS) entry which is preliminary data.</text>
</comment>
<protein>
    <submittedName>
        <fullName evidence="2">Uncharacterized protein</fullName>
    </submittedName>
</protein>
<feature type="region of interest" description="Disordered" evidence="1">
    <location>
        <begin position="56"/>
        <end position="75"/>
    </location>
</feature>
<feature type="compositionally biased region" description="Basic and acidic residues" evidence="1">
    <location>
        <begin position="1"/>
        <end position="10"/>
    </location>
</feature>
<evidence type="ECO:0000313" key="2">
    <source>
        <dbReference type="EMBL" id="GHI52150.1"/>
    </source>
</evidence>
<evidence type="ECO:0000256" key="1">
    <source>
        <dbReference type="SAM" id="MobiDB-lite"/>
    </source>
</evidence>
<sequence>MRRLQAEGRNRRSPAAGEQKTPASERGRYERAPGPRYLPGHGSTLSGMPVVMSLHQEQQAVPERKAGGWSSRFRR</sequence>
<reference evidence="3" key="1">
    <citation type="submission" date="2023-07" db="EMBL/GenBank/DDBJ databases">
        <title>Whole genome shotgun sequence of Streptomyces achromogenes subsp. rubradiris NBRC 14000.</title>
        <authorList>
            <person name="Komaki H."/>
            <person name="Tamura T."/>
        </authorList>
    </citation>
    <scope>NUCLEOTIDE SEQUENCE [LARGE SCALE GENOMIC DNA]</scope>
    <source>
        <strain evidence="3">NBRC 14000</strain>
    </source>
</reference>
<name>A0ABQ3R8G9_STRRR</name>
<keyword evidence="3" id="KW-1185">Reference proteome</keyword>
<proteinExistence type="predicted"/>
<accession>A0ABQ3R8G9</accession>
<evidence type="ECO:0000313" key="3">
    <source>
        <dbReference type="Proteomes" id="UP000646738"/>
    </source>
</evidence>
<dbReference type="EMBL" id="BNEA01000007">
    <property type="protein sequence ID" value="GHI52150.1"/>
    <property type="molecule type" value="Genomic_DNA"/>
</dbReference>
<gene>
    <name evidence="2" type="ORF">Srubr_19960</name>
</gene>